<name>A0A3P3XIT8_9SPIR</name>
<keyword evidence="5 6" id="KW-0408">Iron</keyword>
<comment type="catalytic activity">
    <reaction evidence="7">
        <text>4 Fe(2+) + O2 + 6 H2O = 4 iron(III) oxide-hydroxide + 12 H(+)</text>
        <dbReference type="Rhea" id="RHEA:11972"/>
        <dbReference type="ChEBI" id="CHEBI:15377"/>
        <dbReference type="ChEBI" id="CHEBI:15378"/>
        <dbReference type="ChEBI" id="CHEBI:15379"/>
        <dbReference type="ChEBI" id="CHEBI:29033"/>
        <dbReference type="ChEBI" id="CHEBI:78619"/>
        <dbReference type="EC" id="1.16.3.2"/>
    </reaction>
</comment>
<dbReference type="Gene3D" id="1.20.1260.10">
    <property type="match status" value="1"/>
</dbReference>
<keyword evidence="7" id="KW-0963">Cytoplasm</keyword>
<protein>
    <recommendedName>
        <fullName evidence="7">Ferritin</fullName>
        <ecNumber evidence="7">1.16.3.2</ecNumber>
    </recommendedName>
</protein>
<dbReference type="GO" id="GO:0042802">
    <property type="term" value="F:identical protein binding"/>
    <property type="evidence" value="ECO:0007669"/>
    <property type="project" value="UniProtKB-ARBA"/>
</dbReference>
<keyword evidence="2 7" id="KW-0409">Iron storage</keyword>
<comment type="similarity">
    <text evidence="1 7">Belongs to the ferritin family. Prokaryotic subfamily.</text>
</comment>
<keyword evidence="4 9" id="KW-0560">Oxidoreductase</keyword>
<dbReference type="FunFam" id="1.20.1260.10:FF:000001">
    <property type="entry name" value="Non-heme ferritin"/>
    <property type="match status" value="1"/>
</dbReference>
<comment type="function">
    <text evidence="7">Iron-storage protein.</text>
</comment>
<proteinExistence type="inferred from homology"/>
<evidence type="ECO:0000313" key="9">
    <source>
        <dbReference type="EMBL" id="SLM13021.1"/>
    </source>
</evidence>
<dbReference type="Pfam" id="PF00210">
    <property type="entry name" value="Ferritin"/>
    <property type="match status" value="1"/>
</dbReference>
<dbReference type="CDD" id="cd01055">
    <property type="entry name" value="Nonheme_Ferritin"/>
    <property type="match status" value="1"/>
</dbReference>
<feature type="binding site" evidence="6">
    <location>
        <position position="94"/>
    </location>
    <ligand>
        <name>Fe cation</name>
        <dbReference type="ChEBI" id="CHEBI:24875"/>
        <label>1</label>
    </ligand>
</feature>
<evidence type="ECO:0000256" key="6">
    <source>
        <dbReference type="PIRSR" id="PIRSR601519-1"/>
    </source>
</evidence>
<dbReference type="InterPro" id="IPR012347">
    <property type="entry name" value="Ferritin-like"/>
</dbReference>
<dbReference type="GO" id="GO:0008199">
    <property type="term" value="F:ferric iron binding"/>
    <property type="evidence" value="ECO:0007669"/>
    <property type="project" value="InterPro"/>
</dbReference>
<dbReference type="InterPro" id="IPR001519">
    <property type="entry name" value="Ferritin"/>
</dbReference>
<evidence type="ECO:0000256" key="7">
    <source>
        <dbReference type="RuleBase" id="RU361145"/>
    </source>
</evidence>
<dbReference type="PANTHER" id="PTHR11431">
    <property type="entry name" value="FERRITIN"/>
    <property type="match status" value="1"/>
</dbReference>
<dbReference type="EC" id="1.16.3.2" evidence="7"/>
<dbReference type="EMBL" id="FWDM01000020">
    <property type="protein sequence ID" value="SLM13021.1"/>
    <property type="molecule type" value="Genomic_DNA"/>
</dbReference>
<dbReference type="GO" id="GO:0004322">
    <property type="term" value="F:ferroxidase activity"/>
    <property type="evidence" value="ECO:0007669"/>
    <property type="project" value="TreeGrafter"/>
</dbReference>
<dbReference type="InterPro" id="IPR009078">
    <property type="entry name" value="Ferritin-like_SF"/>
</dbReference>
<feature type="binding site" evidence="6">
    <location>
        <position position="17"/>
    </location>
    <ligand>
        <name>Fe cation</name>
        <dbReference type="ChEBI" id="CHEBI:24875"/>
        <label>1</label>
    </ligand>
</feature>
<dbReference type="InterPro" id="IPR041719">
    <property type="entry name" value="Ferritin_prok"/>
</dbReference>
<organism evidence="9">
    <name type="scientific">uncultured spirochete</name>
    <dbReference type="NCBI Taxonomy" id="156406"/>
    <lineage>
        <taxon>Bacteria</taxon>
        <taxon>Pseudomonadati</taxon>
        <taxon>Spirochaetota</taxon>
        <taxon>Spirochaetia</taxon>
        <taxon>Spirochaetales</taxon>
        <taxon>environmental samples</taxon>
    </lineage>
</organism>
<reference evidence="9" key="1">
    <citation type="submission" date="2017-02" db="EMBL/GenBank/DDBJ databases">
        <authorList>
            <person name="Regsiter A."/>
            <person name="William W."/>
        </authorList>
    </citation>
    <scope>NUCLEOTIDE SEQUENCE</scope>
    <source>
        <strain evidence="9">Bib</strain>
    </source>
</reference>
<dbReference type="PANTHER" id="PTHR11431:SF127">
    <property type="entry name" value="BACTERIAL NON-HEME FERRITIN"/>
    <property type="match status" value="1"/>
</dbReference>
<accession>A0A3P3XIT8</accession>
<sequence length="172" mass="19928">MLSQKMIDRINLQINREMYSAYLYLAMAARMNEAGYTGIGKWLTVQYHEEMFHAMKFAKYLHDQNATVAYTKIDTPEFKEKDVKSLFQHVLAHEQSVTASIREIMDLAIAEKDYATQALAQWYINEQIEEEKNDTQILQNIDLLGNSAQGLFMLNIELGKRDPSVPLDFNKI</sequence>
<dbReference type="GO" id="GO:0006826">
    <property type="term" value="P:iron ion transport"/>
    <property type="evidence" value="ECO:0007669"/>
    <property type="project" value="InterPro"/>
</dbReference>
<evidence type="ECO:0000256" key="2">
    <source>
        <dbReference type="ARBA" id="ARBA00022434"/>
    </source>
</evidence>
<feature type="binding site" evidence="6">
    <location>
        <position position="53"/>
    </location>
    <ligand>
        <name>Fe cation</name>
        <dbReference type="ChEBI" id="CHEBI:24875"/>
        <label>1</label>
    </ligand>
</feature>
<evidence type="ECO:0000256" key="1">
    <source>
        <dbReference type="ARBA" id="ARBA00006950"/>
    </source>
</evidence>
<dbReference type="PROSITE" id="PS50905">
    <property type="entry name" value="FERRITIN_LIKE"/>
    <property type="match status" value="1"/>
</dbReference>
<dbReference type="GO" id="GO:0006879">
    <property type="term" value="P:intracellular iron ion homeostasis"/>
    <property type="evidence" value="ECO:0007669"/>
    <property type="project" value="UniProtKB-KW"/>
</dbReference>
<evidence type="ECO:0000256" key="5">
    <source>
        <dbReference type="ARBA" id="ARBA00023004"/>
    </source>
</evidence>
<dbReference type="SUPFAM" id="SSF47240">
    <property type="entry name" value="Ferritin-like"/>
    <property type="match status" value="1"/>
</dbReference>
<keyword evidence="3 6" id="KW-0479">Metal-binding</keyword>
<feature type="domain" description="Ferritin-like diiron" evidence="8">
    <location>
        <begin position="1"/>
        <end position="145"/>
    </location>
</feature>
<feature type="binding site" evidence="6">
    <location>
        <position position="50"/>
    </location>
    <ligand>
        <name>Fe cation</name>
        <dbReference type="ChEBI" id="CHEBI:24875"/>
        <label>1</label>
    </ligand>
</feature>
<dbReference type="AlphaFoldDB" id="A0A3P3XIT8"/>
<dbReference type="InterPro" id="IPR008331">
    <property type="entry name" value="Ferritin_DPS_dom"/>
</dbReference>
<dbReference type="GO" id="GO:0008198">
    <property type="term" value="F:ferrous iron binding"/>
    <property type="evidence" value="ECO:0007669"/>
    <property type="project" value="TreeGrafter"/>
</dbReference>
<comment type="subcellular location">
    <subcellularLocation>
        <location evidence="7">Cytoplasm</location>
    </subcellularLocation>
</comment>
<dbReference type="GO" id="GO:0005829">
    <property type="term" value="C:cytosol"/>
    <property type="evidence" value="ECO:0007669"/>
    <property type="project" value="TreeGrafter"/>
</dbReference>
<dbReference type="InterPro" id="IPR009040">
    <property type="entry name" value="Ferritin-like_diiron"/>
</dbReference>
<feature type="binding site" evidence="6">
    <location>
        <position position="127"/>
    </location>
    <ligand>
        <name>Fe cation</name>
        <dbReference type="ChEBI" id="CHEBI:24875"/>
        <label>1</label>
    </ligand>
</feature>
<evidence type="ECO:0000256" key="4">
    <source>
        <dbReference type="ARBA" id="ARBA00023002"/>
    </source>
</evidence>
<gene>
    <name evidence="9" type="ORF">SPIROBIBN47_270054</name>
</gene>
<evidence type="ECO:0000256" key="3">
    <source>
        <dbReference type="ARBA" id="ARBA00022723"/>
    </source>
</evidence>
<evidence type="ECO:0000259" key="8">
    <source>
        <dbReference type="PROSITE" id="PS50905"/>
    </source>
</evidence>